<proteinExistence type="predicted"/>
<evidence type="ECO:0000313" key="1">
    <source>
        <dbReference type="EMBL" id="OCA72788.1"/>
    </source>
</evidence>
<name>A0ABX2X6M4_9FLAO</name>
<comment type="caution">
    <text evidence="1">The sequence shown here is derived from an EMBL/GenBank/DDBJ whole genome shotgun (WGS) entry which is preliminary data.</text>
</comment>
<evidence type="ECO:0000313" key="2">
    <source>
        <dbReference type="Proteomes" id="UP000093508"/>
    </source>
</evidence>
<dbReference type="EMBL" id="MAYF01000332">
    <property type="protein sequence ID" value="OCA72788.1"/>
    <property type="molecule type" value="Genomic_DNA"/>
</dbReference>
<sequence length="60" mass="7399">MILIKEQIKIFSFQQLPSSSLKLPFQIKFIYKNKITYWRNCLFFLALQYQMKKYEYIPSP</sequence>
<dbReference type="Proteomes" id="UP000093508">
    <property type="component" value="Unassembled WGS sequence"/>
</dbReference>
<gene>
    <name evidence="1" type="ORF">BBH99_12885</name>
</gene>
<accession>A0ABX2X6M4</accession>
<protein>
    <submittedName>
        <fullName evidence="1">Uncharacterized protein</fullName>
    </submittedName>
</protein>
<keyword evidence="2" id="KW-1185">Reference proteome</keyword>
<reference evidence="1 2" key="1">
    <citation type="submission" date="2016-07" db="EMBL/GenBank/DDBJ databases">
        <authorList>
            <person name="Jeong J.-J."/>
            <person name="Kim D.W."/>
            <person name="Sang M.K."/>
            <person name="Choi I.-G."/>
            <person name="Kim K.D."/>
        </authorList>
    </citation>
    <scope>NUCLEOTIDE SEQUENCE [LARGE SCALE GENOMIC DNA]</scope>
    <source>
        <strain evidence="1 2">C-26</strain>
    </source>
</reference>
<organism evidence="1 2">
    <name type="scientific">Chryseobacterium contaminans</name>
    <dbReference type="NCBI Taxonomy" id="1423959"/>
    <lineage>
        <taxon>Bacteria</taxon>
        <taxon>Pseudomonadati</taxon>
        <taxon>Bacteroidota</taxon>
        <taxon>Flavobacteriia</taxon>
        <taxon>Flavobacteriales</taxon>
        <taxon>Weeksellaceae</taxon>
        <taxon>Chryseobacterium group</taxon>
        <taxon>Chryseobacterium</taxon>
    </lineage>
</organism>